<accession>A0A6A5U4D5</accession>
<feature type="compositionally biased region" description="Basic and acidic residues" evidence="1">
    <location>
        <begin position="18"/>
        <end position="27"/>
    </location>
</feature>
<dbReference type="OrthoDB" id="3659759at2759"/>
<protein>
    <submittedName>
        <fullName evidence="3">Uncharacterized protein</fullName>
    </submittedName>
</protein>
<keyword evidence="2" id="KW-0812">Transmembrane</keyword>
<keyword evidence="4" id="KW-1185">Reference proteome</keyword>
<evidence type="ECO:0000313" key="4">
    <source>
        <dbReference type="Proteomes" id="UP000800035"/>
    </source>
</evidence>
<sequence>MTHPQPQPRASPASQLHDPFDEEHRIETTSPSPSTQSKRFDSGVEVSPTSLESASLVQYTSFDAASFRSTSLEDTYSIYPPLITGHGRLLRARQTIPAWLGVLVVLGLFAWTVWCALHVSLLGGHR</sequence>
<evidence type="ECO:0000256" key="2">
    <source>
        <dbReference type="SAM" id="Phobius"/>
    </source>
</evidence>
<reference evidence="3" key="1">
    <citation type="journal article" date="2020" name="Stud. Mycol.">
        <title>101 Dothideomycetes genomes: a test case for predicting lifestyles and emergence of pathogens.</title>
        <authorList>
            <person name="Haridas S."/>
            <person name="Albert R."/>
            <person name="Binder M."/>
            <person name="Bloem J."/>
            <person name="Labutti K."/>
            <person name="Salamov A."/>
            <person name="Andreopoulos B."/>
            <person name="Baker S."/>
            <person name="Barry K."/>
            <person name="Bills G."/>
            <person name="Bluhm B."/>
            <person name="Cannon C."/>
            <person name="Castanera R."/>
            <person name="Culley D."/>
            <person name="Daum C."/>
            <person name="Ezra D."/>
            <person name="Gonzalez J."/>
            <person name="Henrissat B."/>
            <person name="Kuo A."/>
            <person name="Liang C."/>
            <person name="Lipzen A."/>
            <person name="Lutzoni F."/>
            <person name="Magnuson J."/>
            <person name="Mondo S."/>
            <person name="Nolan M."/>
            <person name="Ohm R."/>
            <person name="Pangilinan J."/>
            <person name="Park H.-J."/>
            <person name="Ramirez L."/>
            <person name="Alfaro M."/>
            <person name="Sun H."/>
            <person name="Tritt A."/>
            <person name="Yoshinaga Y."/>
            <person name="Zwiers L.-H."/>
            <person name="Turgeon B."/>
            <person name="Goodwin S."/>
            <person name="Spatafora J."/>
            <person name="Crous P."/>
            <person name="Grigoriev I."/>
        </authorList>
    </citation>
    <scope>NUCLEOTIDE SEQUENCE</scope>
    <source>
        <strain evidence="3">CBS 675.92</strain>
    </source>
</reference>
<evidence type="ECO:0000313" key="3">
    <source>
        <dbReference type="EMBL" id="KAF1958712.1"/>
    </source>
</evidence>
<gene>
    <name evidence="3" type="ORF">CC80DRAFT_17784</name>
</gene>
<feature type="region of interest" description="Disordered" evidence="1">
    <location>
        <begin position="1"/>
        <end position="46"/>
    </location>
</feature>
<dbReference type="AlphaFoldDB" id="A0A6A5U4D5"/>
<keyword evidence="2" id="KW-1133">Transmembrane helix</keyword>
<name>A0A6A5U4D5_9PLEO</name>
<proteinExistence type="predicted"/>
<dbReference type="Proteomes" id="UP000800035">
    <property type="component" value="Unassembled WGS sequence"/>
</dbReference>
<keyword evidence="2" id="KW-0472">Membrane</keyword>
<feature type="transmembrane region" description="Helical" evidence="2">
    <location>
        <begin position="98"/>
        <end position="121"/>
    </location>
</feature>
<feature type="compositionally biased region" description="Polar residues" evidence="1">
    <location>
        <begin position="28"/>
        <end position="37"/>
    </location>
</feature>
<organism evidence="3 4">
    <name type="scientific">Byssothecium circinans</name>
    <dbReference type="NCBI Taxonomy" id="147558"/>
    <lineage>
        <taxon>Eukaryota</taxon>
        <taxon>Fungi</taxon>
        <taxon>Dikarya</taxon>
        <taxon>Ascomycota</taxon>
        <taxon>Pezizomycotina</taxon>
        <taxon>Dothideomycetes</taxon>
        <taxon>Pleosporomycetidae</taxon>
        <taxon>Pleosporales</taxon>
        <taxon>Massarineae</taxon>
        <taxon>Massarinaceae</taxon>
        <taxon>Byssothecium</taxon>
    </lineage>
</organism>
<evidence type="ECO:0000256" key="1">
    <source>
        <dbReference type="SAM" id="MobiDB-lite"/>
    </source>
</evidence>
<dbReference type="EMBL" id="ML976986">
    <property type="protein sequence ID" value="KAF1958712.1"/>
    <property type="molecule type" value="Genomic_DNA"/>
</dbReference>